<organism evidence="1 2">
    <name type="scientific">Onchocerca volvulus</name>
    <dbReference type="NCBI Taxonomy" id="6282"/>
    <lineage>
        <taxon>Eukaryota</taxon>
        <taxon>Metazoa</taxon>
        <taxon>Ecdysozoa</taxon>
        <taxon>Nematoda</taxon>
        <taxon>Chromadorea</taxon>
        <taxon>Rhabditida</taxon>
        <taxon>Spirurina</taxon>
        <taxon>Spiruromorpha</taxon>
        <taxon>Filarioidea</taxon>
        <taxon>Onchocercidae</taxon>
        <taxon>Onchocerca</taxon>
    </lineage>
</organism>
<dbReference type="OMA" id="SERYHWG"/>
<dbReference type="EnsemblMetazoa" id="OVOC8903.1">
    <property type="protein sequence ID" value="OVOC8903.1"/>
    <property type="gene ID" value="WBGene00245712"/>
</dbReference>
<name>A0A8R1TZS2_ONCVO</name>
<evidence type="ECO:0000313" key="1">
    <source>
        <dbReference type="EnsemblMetazoa" id="OVOC8903.1"/>
    </source>
</evidence>
<reference evidence="2" key="1">
    <citation type="submission" date="2013-10" db="EMBL/GenBank/DDBJ databases">
        <title>Genome sequencing of Onchocerca volvulus.</title>
        <authorList>
            <person name="Cotton J."/>
            <person name="Tsai J."/>
            <person name="Stanley E."/>
            <person name="Tracey A."/>
            <person name="Holroyd N."/>
            <person name="Lustigman S."/>
            <person name="Berriman M."/>
        </authorList>
    </citation>
    <scope>NUCLEOTIDE SEQUENCE</scope>
</reference>
<evidence type="ECO:0000313" key="2">
    <source>
        <dbReference type="Proteomes" id="UP000024404"/>
    </source>
</evidence>
<protein>
    <submittedName>
        <fullName evidence="1">Uncharacterized protein</fullName>
    </submittedName>
</protein>
<keyword evidence="2" id="KW-1185">Reference proteome</keyword>
<dbReference type="EMBL" id="CMVM020000250">
    <property type="status" value="NOT_ANNOTATED_CDS"/>
    <property type="molecule type" value="Genomic_DNA"/>
</dbReference>
<proteinExistence type="predicted"/>
<dbReference type="AlphaFoldDB" id="A0A8R1TZS2"/>
<dbReference type="Proteomes" id="UP000024404">
    <property type="component" value="Unassembled WGS sequence"/>
</dbReference>
<accession>A0A8R1TZS2</accession>
<sequence>MLHERIRMASETVCSLQCCFACAEGMNLRNRSVRRKNGKKKKASKVLHVSNTNATRNSEVMLEGIEVQKIEDHRQMAENEHKEKKQDILDHFQDDEARRHKLMQLDLLFREKNYFRKLEFRRVEQCAAWLSSERYHWGGWRIRIPTWRPRFGIVLAIGHCWWSKTSFKCAHKLAILCVRTSFSIIYEKHYHSHIILRKPLVNLKDCNDENNEPVKFLRTHLPSVETLLSL</sequence>
<reference evidence="1" key="2">
    <citation type="submission" date="2022-06" db="UniProtKB">
        <authorList>
            <consortium name="EnsemblMetazoa"/>
        </authorList>
    </citation>
    <scope>IDENTIFICATION</scope>
</reference>